<reference evidence="2" key="1">
    <citation type="journal article" date="2022" name="bioRxiv">
        <title>Sequencing and chromosome-scale assembly of the giantPleurodeles waltlgenome.</title>
        <authorList>
            <person name="Brown T."/>
            <person name="Elewa A."/>
            <person name="Iarovenko S."/>
            <person name="Subramanian E."/>
            <person name="Araus A.J."/>
            <person name="Petzold A."/>
            <person name="Susuki M."/>
            <person name="Suzuki K.-i.T."/>
            <person name="Hayashi T."/>
            <person name="Toyoda A."/>
            <person name="Oliveira C."/>
            <person name="Osipova E."/>
            <person name="Leigh N.D."/>
            <person name="Simon A."/>
            <person name="Yun M.H."/>
        </authorList>
    </citation>
    <scope>NUCLEOTIDE SEQUENCE</scope>
    <source>
        <strain evidence="2">20211129_DDA</strain>
        <tissue evidence="2">Liver</tissue>
    </source>
</reference>
<evidence type="ECO:0000313" key="2">
    <source>
        <dbReference type="EMBL" id="KAJ1205735.1"/>
    </source>
</evidence>
<sequence>MASGLKEAEKSSIEERDAGDAREARAETQQLDNKQLAAETTMGKPESMMEAIRADAGEGTRVAERGEVPWEERDG</sequence>
<feature type="compositionally biased region" description="Basic and acidic residues" evidence="1">
    <location>
        <begin position="1"/>
        <end position="26"/>
    </location>
</feature>
<organism evidence="2 3">
    <name type="scientific">Pleurodeles waltl</name>
    <name type="common">Iberian ribbed newt</name>
    <dbReference type="NCBI Taxonomy" id="8319"/>
    <lineage>
        <taxon>Eukaryota</taxon>
        <taxon>Metazoa</taxon>
        <taxon>Chordata</taxon>
        <taxon>Craniata</taxon>
        <taxon>Vertebrata</taxon>
        <taxon>Euteleostomi</taxon>
        <taxon>Amphibia</taxon>
        <taxon>Batrachia</taxon>
        <taxon>Caudata</taxon>
        <taxon>Salamandroidea</taxon>
        <taxon>Salamandridae</taxon>
        <taxon>Pleurodelinae</taxon>
        <taxon>Pleurodeles</taxon>
    </lineage>
</organism>
<proteinExistence type="predicted"/>
<dbReference type="Proteomes" id="UP001066276">
    <property type="component" value="Chromosome 1_2"/>
</dbReference>
<protein>
    <submittedName>
        <fullName evidence="2">Uncharacterized protein</fullName>
    </submittedName>
</protein>
<feature type="compositionally biased region" description="Basic and acidic residues" evidence="1">
    <location>
        <begin position="52"/>
        <end position="75"/>
    </location>
</feature>
<name>A0AAV7VYL9_PLEWA</name>
<dbReference type="AlphaFoldDB" id="A0AAV7VYL9"/>
<evidence type="ECO:0000256" key="1">
    <source>
        <dbReference type="SAM" id="MobiDB-lite"/>
    </source>
</evidence>
<gene>
    <name evidence="2" type="ORF">NDU88_001162</name>
</gene>
<dbReference type="EMBL" id="JANPWB010000002">
    <property type="protein sequence ID" value="KAJ1205735.1"/>
    <property type="molecule type" value="Genomic_DNA"/>
</dbReference>
<keyword evidence="3" id="KW-1185">Reference proteome</keyword>
<accession>A0AAV7VYL9</accession>
<feature type="region of interest" description="Disordered" evidence="1">
    <location>
        <begin position="1"/>
        <end position="75"/>
    </location>
</feature>
<evidence type="ECO:0000313" key="3">
    <source>
        <dbReference type="Proteomes" id="UP001066276"/>
    </source>
</evidence>
<comment type="caution">
    <text evidence="2">The sequence shown here is derived from an EMBL/GenBank/DDBJ whole genome shotgun (WGS) entry which is preliminary data.</text>
</comment>